<dbReference type="Gene3D" id="2.40.30.170">
    <property type="match status" value="1"/>
</dbReference>
<gene>
    <name evidence="6" type="ORF">ACFSKQ_03055</name>
</gene>
<dbReference type="Pfam" id="PF25954">
    <property type="entry name" value="Beta-barrel_RND_2"/>
    <property type="match status" value="1"/>
</dbReference>
<evidence type="ECO:0000256" key="1">
    <source>
        <dbReference type="ARBA" id="ARBA00009477"/>
    </source>
</evidence>
<dbReference type="SUPFAM" id="SSF111369">
    <property type="entry name" value="HlyD-like secretion proteins"/>
    <property type="match status" value="1"/>
</dbReference>
<dbReference type="Pfam" id="PF25917">
    <property type="entry name" value="BSH_RND"/>
    <property type="match status" value="1"/>
</dbReference>
<dbReference type="RefSeq" id="WP_209735622.1">
    <property type="nucleotide sequence ID" value="NZ_CP072611.1"/>
</dbReference>
<accession>A0ABW5CK96</accession>
<dbReference type="InterPro" id="IPR006143">
    <property type="entry name" value="RND_pump_MFP"/>
</dbReference>
<comment type="similarity">
    <text evidence="1">Belongs to the membrane fusion protein (MFP) (TC 8.A.1) family.</text>
</comment>
<evidence type="ECO:0000259" key="5">
    <source>
        <dbReference type="Pfam" id="PF25954"/>
    </source>
</evidence>
<dbReference type="EMBL" id="JBHUIJ010000002">
    <property type="protein sequence ID" value="MFD2236443.1"/>
    <property type="molecule type" value="Genomic_DNA"/>
</dbReference>
<dbReference type="Gene3D" id="2.40.420.20">
    <property type="match status" value="1"/>
</dbReference>
<feature type="coiled-coil region" evidence="3">
    <location>
        <begin position="141"/>
        <end position="175"/>
    </location>
</feature>
<evidence type="ECO:0000313" key="7">
    <source>
        <dbReference type="Proteomes" id="UP001597371"/>
    </source>
</evidence>
<keyword evidence="2 3" id="KW-0175">Coiled coil</keyword>
<dbReference type="InterPro" id="IPR058792">
    <property type="entry name" value="Beta-barrel_RND_2"/>
</dbReference>
<dbReference type="PANTHER" id="PTHR30469">
    <property type="entry name" value="MULTIDRUG RESISTANCE PROTEIN MDTA"/>
    <property type="match status" value="1"/>
</dbReference>
<name>A0ABW5CK96_9HYPH</name>
<organism evidence="6 7">
    <name type="scientific">Aureimonas populi</name>
    <dbReference type="NCBI Taxonomy" id="1701758"/>
    <lineage>
        <taxon>Bacteria</taxon>
        <taxon>Pseudomonadati</taxon>
        <taxon>Pseudomonadota</taxon>
        <taxon>Alphaproteobacteria</taxon>
        <taxon>Hyphomicrobiales</taxon>
        <taxon>Aurantimonadaceae</taxon>
        <taxon>Aureimonas</taxon>
    </lineage>
</organism>
<dbReference type="InterPro" id="IPR030190">
    <property type="entry name" value="MacA_alpha-hairpin_sf"/>
</dbReference>
<reference evidence="7" key="1">
    <citation type="journal article" date="2019" name="Int. J. Syst. Evol. Microbiol.">
        <title>The Global Catalogue of Microorganisms (GCM) 10K type strain sequencing project: providing services to taxonomists for standard genome sequencing and annotation.</title>
        <authorList>
            <consortium name="The Broad Institute Genomics Platform"/>
            <consortium name="The Broad Institute Genome Sequencing Center for Infectious Disease"/>
            <person name="Wu L."/>
            <person name="Ma J."/>
        </authorList>
    </citation>
    <scope>NUCLEOTIDE SEQUENCE [LARGE SCALE GENOMIC DNA]</scope>
    <source>
        <strain evidence="7">ZS-35-S2</strain>
    </source>
</reference>
<proteinExistence type="inferred from homology"/>
<dbReference type="Proteomes" id="UP001597371">
    <property type="component" value="Unassembled WGS sequence"/>
</dbReference>
<dbReference type="Gene3D" id="2.40.50.100">
    <property type="match status" value="1"/>
</dbReference>
<evidence type="ECO:0000259" key="4">
    <source>
        <dbReference type="Pfam" id="PF25917"/>
    </source>
</evidence>
<dbReference type="NCBIfam" id="TIGR01730">
    <property type="entry name" value="RND_mfp"/>
    <property type="match status" value="1"/>
</dbReference>
<protein>
    <submittedName>
        <fullName evidence="6">Efflux RND transporter periplasmic adaptor subunit</fullName>
    </submittedName>
</protein>
<evidence type="ECO:0000256" key="3">
    <source>
        <dbReference type="SAM" id="Coils"/>
    </source>
</evidence>
<evidence type="ECO:0000313" key="6">
    <source>
        <dbReference type="EMBL" id="MFD2236443.1"/>
    </source>
</evidence>
<keyword evidence="7" id="KW-1185">Reference proteome</keyword>
<feature type="domain" description="CusB-like beta-barrel" evidence="5">
    <location>
        <begin position="210"/>
        <end position="284"/>
    </location>
</feature>
<comment type="caution">
    <text evidence="6">The sequence shown here is derived from an EMBL/GenBank/DDBJ whole genome shotgun (WGS) entry which is preliminary data.</text>
</comment>
<feature type="domain" description="Multidrug resistance protein MdtA-like barrel-sandwich hybrid" evidence="4">
    <location>
        <begin position="62"/>
        <end position="193"/>
    </location>
</feature>
<dbReference type="PANTHER" id="PTHR30469:SF15">
    <property type="entry name" value="HLYD FAMILY OF SECRETION PROTEINS"/>
    <property type="match status" value="1"/>
</dbReference>
<sequence length="362" mass="38356">MGLASYYRNGQDASPDPASTLALAVAEPADGPVELAQIEMSRVARSTVVDDVRISGALRPVRRATIAAPLSGTIVSVHAQVGEAVAVGDVLVEFDRELLEAGLAARESSVAATQAQLDLAEFTLERSQRLGQSGFAAEAAVREAEASVLNLRAQLRTLEAELAQARYQLREARVLAPFSGVVSSRAVEPGQAVGINSELLGLVDPSLMEIEVGVPTTRIVKVQVGQGAEMQVDGIEGRRFEARVARVSPVAVGGSRAVPVFLQIDNEDGLLRGGMFAVGALRTQAAPDVIALPDAAIRRDEGGDYVLKGEGGRLRRQAVEIGTRWPDRNMVEVVAGLDEGDLVVTAPLPDLRPDVEYRMAEL</sequence>
<dbReference type="Gene3D" id="6.10.140.1990">
    <property type="match status" value="1"/>
</dbReference>
<dbReference type="InterPro" id="IPR058625">
    <property type="entry name" value="MdtA-like_BSH"/>
</dbReference>
<evidence type="ECO:0000256" key="2">
    <source>
        <dbReference type="ARBA" id="ARBA00023054"/>
    </source>
</evidence>